<protein>
    <recommendedName>
        <fullName evidence="9">Heme haloperoxidase family profile domain-containing protein</fullName>
    </recommendedName>
</protein>
<organism evidence="10 11">
    <name type="scientific">Pyricularia oryzae</name>
    <name type="common">Rice blast fungus</name>
    <name type="synonym">Magnaporthe oryzae</name>
    <dbReference type="NCBI Taxonomy" id="318829"/>
    <lineage>
        <taxon>Eukaryota</taxon>
        <taxon>Fungi</taxon>
        <taxon>Dikarya</taxon>
        <taxon>Ascomycota</taxon>
        <taxon>Pezizomycotina</taxon>
        <taxon>Sordariomycetes</taxon>
        <taxon>Sordariomycetidae</taxon>
        <taxon>Magnaporthales</taxon>
        <taxon>Pyriculariaceae</taxon>
        <taxon>Pyricularia</taxon>
    </lineage>
</organism>
<name>A0A4P7MU32_PYROR</name>
<keyword evidence="5" id="KW-0560">Oxidoreductase</keyword>
<dbReference type="PANTHER" id="PTHR33577:SF9">
    <property type="entry name" value="PEROXIDASE STCC"/>
    <property type="match status" value="1"/>
</dbReference>
<dbReference type="InterPro" id="IPR036851">
    <property type="entry name" value="Chloroperoxidase-like_sf"/>
</dbReference>
<evidence type="ECO:0000256" key="3">
    <source>
        <dbReference type="ARBA" id="ARBA00022617"/>
    </source>
</evidence>
<evidence type="ECO:0000256" key="7">
    <source>
        <dbReference type="ARBA" id="ARBA00025795"/>
    </source>
</evidence>
<sequence>MFLGFGSQTTRASLRSNIAQDTSIAMKSGILHALCLAGSVVADVSFDNWHPPVRGDLRSGCPAMNSMANHGFINRDGRNLTAADVVPRLVEVFHLSTELATLLTQLGLPVFTLGDLNIHNRFEHDASLSRKDFYFGGDGFTLDDAAFNQWFSHFGDGDKEYIDLQTAATARYSRVKHSHVHNPTFVLDAPKRLASYGETILFFRTMVDPRNQQCRRDFVEIFFSKTLLVVEEQRIPYREGWRRPTAETTGLSLASDILELALRTPENMGTNDRTVDVPECSLSRPGETGEAGVKGGPDKFQKVLKKLSSGSAGFAEL</sequence>
<reference evidence="10 11" key="1">
    <citation type="journal article" date="2019" name="Mol. Biol. Evol.">
        <title>Blast fungal genomes show frequent chromosomal changes, gene gains and losses, and effector gene turnover.</title>
        <authorList>
            <person name="Gomez Luciano L.B."/>
            <person name="Jason Tsai I."/>
            <person name="Chuma I."/>
            <person name="Tosa Y."/>
            <person name="Chen Y.H."/>
            <person name="Li J.Y."/>
            <person name="Li M.Y."/>
            <person name="Jade Lu M.Y."/>
            <person name="Nakayashiki H."/>
            <person name="Li W.H."/>
        </authorList>
    </citation>
    <scope>NUCLEOTIDE SEQUENCE [LARGE SCALE GENOMIC DNA]</scope>
    <source>
        <strain evidence="10">MZ5-1-6</strain>
    </source>
</reference>
<dbReference type="AlphaFoldDB" id="A0A4P7MU32"/>
<accession>A0A4P7MU32</accession>
<evidence type="ECO:0000256" key="5">
    <source>
        <dbReference type="ARBA" id="ARBA00023002"/>
    </source>
</evidence>
<feature type="region of interest" description="Disordered" evidence="8">
    <location>
        <begin position="269"/>
        <end position="297"/>
    </location>
</feature>
<gene>
    <name evidence="10" type="ORF">PoMZ_09366</name>
</gene>
<evidence type="ECO:0000256" key="4">
    <source>
        <dbReference type="ARBA" id="ARBA00022723"/>
    </source>
</evidence>
<dbReference type="GO" id="GO:0046872">
    <property type="term" value="F:metal ion binding"/>
    <property type="evidence" value="ECO:0007669"/>
    <property type="project" value="UniProtKB-KW"/>
</dbReference>
<evidence type="ECO:0000256" key="2">
    <source>
        <dbReference type="ARBA" id="ARBA00022559"/>
    </source>
</evidence>
<comment type="cofactor">
    <cofactor evidence="1">
        <name>heme b</name>
        <dbReference type="ChEBI" id="CHEBI:60344"/>
    </cofactor>
</comment>
<feature type="domain" description="Heme haloperoxidase family profile" evidence="9">
    <location>
        <begin position="45"/>
        <end position="259"/>
    </location>
</feature>
<evidence type="ECO:0000256" key="6">
    <source>
        <dbReference type="ARBA" id="ARBA00023004"/>
    </source>
</evidence>
<evidence type="ECO:0000313" key="10">
    <source>
        <dbReference type="EMBL" id="QBZ53678.1"/>
    </source>
</evidence>
<dbReference type="Proteomes" id="UP000294847">
    <property type="component" value="Chromosome 1"/>
</dbReference>
<keyword evidence="3" id="KW-0349">Heme</keyword>
<dbReference type="Gene3D" id="1.10.489.10">
    <property type="entry name" value="Chloroperoxidase-like"/>
    <property type="match status" value="1"/>
</dbReference>
<dbReference type="PROSITE" id="PS51405">
    <property type="entry name" value="HEME_HALOPEROXIDASE"/>
    <property type="match status" value="1"/>
</dbReference>
<dbReference type="Pfam" id="PF01328">
    <property type="entry name" value="Peroxidase_2"/>
    <property type="match status" value="1"/>
</dbReference>
<dbReference type="EMBL" id="CP034204">
    <property type="protein sequence ID" value="QBZ53678.1"/>
    <property type="molecule type" value="Genomic_DNA"/>
</dbReference>
<evidence type="ECO:0000256" key="8">
    <source>
        <dbReference type="SAM" id="MobiDB-lite"/>
    </source>
</evidence>
<evidence type="ECO:0000256" key="1">
    <source>
        <dbReference type="ARBA" id="ARBA00001970"/>
    </source>
</evidence>
<evidence type="ECO:0000259" key="9">
    <source>
        <dbReference type="PROSITE" id="PS51405"/>
    </source>
</evidence>
<keyword evidence="6" id="KW-0408">Iron</keyword>
<comment type="similarity">
    <text evidence="7">Belongs to the chloroperoxidase family.</text>
</comment>
<keyword evidence="2" id="KW-0575">Peroxidase</keyword>
<keyword evidence="4" id="KW-0479">Metal-binding</keyword>
<dbReference type="InterPro" id="IPR000028">
    <property type="entry name" value="Chloroperoxidase"/>
</dbReference>
<evidence type="ECO:0000313" key="11">
    <source>
        <dbReference type="Proteomes" id="UP000294847"/>
    </source>
</evidence>
<dbReference type="SUPFAM" id="SSF47571">
    <property type="entry name" value="Cloroperoxidase"/>
    <property type="match status" value="1"/>
</dbReference>
<dbReference type="PANTHER" id="PTHR33577">
    <property type="entry name" value="STERIGMATOCYSTIN BIOSYNTHESIS PEROXIDASE STCC-RELATED"/>
    <property type="match status" value="1"/>
</dbReference>
<proteinExistence type="inferred from homology"/>
<dbReference type="GO" id="GO:0004601">
    <property type="term" value="F:peroxidase activity"/>
    <property type="evidence" value="ECO:0007669"/>
    <property type="project" value="UniProtKB-KW"/>
</dbReference>